<gene>
    <name evidence="1" type="ORF">K3G42_018961</name>
</gene>
<reference evidence="1" key="1">
    <citation type="submission" date="2021-08" db="EMBL/GenBank/DDBJ databases">
        <title>The first chromosome-level gecko genome reveals the dynamic sex chromosomes of Neotropical dwarf geckos (Sphaerodactylidae: Sphaerodactylus).</title>
        <authorList>
            <person name="Pinto B.J."/>
            <person name="Keating S.E."/>
            <person name="Gamble T."/>
        </authorList>
    </citation>
    <scope>NUCLEOTIDE SEQUENCE</scope>
    <source>
        <strain evidence="1">TG3544</strain>
    </source>
</reference>
<name>A0ACB8F1W0_9SAUR</name>
<sequence length="331" mass="35911">MTAPLDSSQGVTMHRRRGLEYRESQPSGFGSAMWAGNVIAQPGRLGCESGPIHQKLKPGGCSKCQRRPGIRSKRSIARPCARGDGISVIPHLLPRSGSPSSPCSRSWSGRDISCPSASTHSACPASSGSSSCSSTRSTCPAGSSPCSSAASSSSLFNRDLPQRQYQASRLSSRALEGSPCYQARLQLLTIGSYRLMPPAHTHPDGESFQEECYRTVHHMGELPPLFMLRIQLTTRFDGTQDLLLALLVQVNAHMLHTGRCSSRIRQGGGKTARLRQIRQGSQSVSEYISEICQLAWVVQDWLKQVKIHFFREGLHPEAGTPAVAGRTLDIS</sequence>
<evidence type="ECO:0000313" key="1">
    <source>
        <dbReference type="EMBL" id="KAH7998683.1"/>
    </source>
</evidence>
<comment type="caution">
    <text evidence="1">The sequence shown here is derived from an EMBL/GenBank/DDBJ whole genome shotgun (WGS) entry which is preliminary data.</text>
</comment>
<proteinExistence type="predicted"/>
<evidence type="ECO:0000313" key="2">
    <source>
        <dbReference type="Proteomes" id="UP000827872"/>
    </source>
</evidence>
<dbReference type="Proteomes" id="UP000827872">
    <property type="component" value="Linkage Group LG12"/>
</dbReference>
<keyword evidence="2" id="KW-1185">Reference proteome</keyword>
<dbReference type="EMBL" id="CM037625">
    <property type="protein sequence ID" value="KAH7998683.1"/>
    <property type="molecule type" value="Genomic_DNA"/>
</dbReference>
<organism evidence="1 2">
    <name type="scientific">Sphaerodactylus townsendi</name>
    <dbReference type="NCBI Taxonomy" id="933632"/>
    <lineage>
        <taxon>Eukaryota</taxon>
        <taxon>Metazoa</taxon>
        <taxon>Chordata</taxon>
        <taxon>Craniata</taxon>
        <taxon>Vertebrata</taxon>
        <taxon>Euteleostomi</taxon>
        <taxon>Lepidosauria</taxon>
        <taxon>Squamata</taxon>
        <taxon>Bifurcata</taxon>
        <taxon>Gekkota</taxon>
        <taxon>Sphaerodactylidae</taxon>
        <taxon>Sphaerodactylus</taxon>
    </lineage>
</organism>
<accession>A0ACB8F1W0</accession>
<protein>
    <submittedName>
        <fullName evidence="1">Uncharacterized protein</fullName>
    </submittedName>
</protein>